<dbReference type="InterPro" id="IPR027417">
    <property type="entry name" value="P-loop_NTPase"/>
</dbReference>
<gene>
    <name evidence="2" type="ORF">UFOVP331_208</name>
</gene>
<name>A0A6J5LVU6_9CAUD</name>
<accession>A0A6J5LVU6</accession>
<proteinExistence type="predicted"/>
<dbReference type="EMBL" id="LR796345">
    <property type="protein sequence ID" value="CAB4138648.1"/>
    <property type="molecule type" value="Genomic_DNA"/>
</dbReference>
<evidence type="ECO:0000313" key="2">
    <source>
        <dbReference type="EMBL" id="CAB4138648.1"/>
    </source>
</evidence>
<organism evidence="2">
    <name type="scientific">uncultured Caudovirales phage</name>
    <dbReference type="NCBI Taxonomy" id="2100421"/>
    <lineage>
        <taxon>Viruses</taxon>
        <taxon>Duplodnaviria</taxon>
        <taxon>Heunggongvirae</taxon>
        <taxon>Uroviricota</taxon>
        <taxon>Caudoviricetes</taxon>
        <taxon>Peduoviridae</taxon>
        <taxon>Maltschvirus</taxon>
        <taxon>Maltschvirus maltsch</taxon>
    </lineage>
</organism>
<reference evidence="2" key="1">
    <citation type="submission" date="2020-04" db="EMBL/GenBank/DDBJ databases">
        <authorList>
            <person name="Chiriac C."/>
            <person name="Salcher M."/>
            <person name="Ghai R."/>
            <person name="Kavagutti S V."/>
        </authorList>
    </citation>
    <scope>NUCLEOTIDE SEQUENCE</scope>
</reference>
<dbReference type="Pfam" id="PF13521">
    <property type="entry name" value="AAA_28"/>
    <property type="match status" value="1"/>
</dbReference>
<dbReference type="SUPFAM" id="SSF52540">
    <property type="entry name" value="P-loop containing nucleoside triphosphate hydrolases"/>
    <property type="match status" value="1"/>
</dbReference>
<dbReference type="Gene3D" id="3.40.50.300">
    <property type="entry name" value="P-loop containing nucleotide triphosphate hydrolases"/>
    <property type="match status" value="1"/>
</dbReference>
<sequence>MRIGLAGTVSVGKSTLAKALGEVDMFKDYLIQTERSKYLRDQGIALNTDSTLKGQIVFAAERSIELLNENIITDRTIYDVCSFTLSAKSIDWNVKEKFVDLMMRIRDDYDVVIYVSPEGVEIEDNGVRTVDSEYRDKIDYTITEMLKAYPPKRLIEVSGTTEERINKIKEALSA</sequence>
<feature type="domain" description="NadR/Ttd14 AAA" evidence="1">
    <location>
        <begin position="2"/>
        <end position="164"/>
    </location>
</feature>
<dbReference type="InterPro" id="IPR038727">
    <property type="entry name" value="NadR/Ttd14_AAA_dom"/>
</dbReference>
<evidence type="ECO:0000259" key="1">
    <source>
        <dbReference type="Pfam" id="PF13521"/>
    </source>
</evidence>
<protein>
    <submittedName>
        <fullName evidence="2">AAA domain containing protein</fullName>
    </submittedName>
</protein>